<comment type="caution">
    <text evidence="1">The sequence shown here is derived from an EMBL/GenBank/DDBJ whole genome shotgun (WGS) entry which is preliminary data.</text>
</comment>
<dbReference type="AlphaFoldDB" id="A0AB34PL91"/>
<evidence type="ECO:0000313" key="1">
    <source>
        <dbReference type="EMBL" id="KGR05168.1"/>
    </source>
</evidence>
<sequence>MLFEPVKNYSILFSITDATYYDFDKSIQYGNIEGQAFYSNFKGNLVSCSVVMIRQEKKKSVKIPILSNRCGILVKLPHQEKLKWLWNFSSINRVLNGVGF</sequence>
<gene>
    <name evidence="1" type="ORF">MG3_05163</name>
</gene>
<dbReference type="Proteomes" id="UP000030161">
    <property type="component" value="Unassembled WGS sequence"/>
</dbReference>
<organism evidence="1 2">
    <name type="scientific">Candida albicans P78048</name>
    <dbReference type="NCBI Taxonomy" id="1094989"/>
    <lineage>
        <taxon>Eukaryota</taxon>
        <taxon>Fungi</taxon>
        <taxon>Dikarya</taxon>
        <taxon>Ascomycota</taxon>
        <taxon>Saccharomycotina</taxon>
        <taxon>Pichiomycetes</taxon>
        <taxon>Debaryomycetaceae</taxon>
        <taxon>Candida/Lodderomyces clade</taxon>
        <taxon>Candida</taxon>
    </lineage>
</organism>
<reference evidence="1 2" key="1">
    <citation type="submission" date="2013-12" db="EMBL/GenBank/DDBJ databases">
        <title>The Genome Sequence of Candida albicans P78048.</title>
        <authorList>
            <consortium name="The Broad Institute Genome Sequencing Platform"/>
            <consortium name="The Broad Institute Genome Sequencing Center for Infectious Disease"/>
            <person name="Cuomo C."/>
            <person name="Bennett R."/>
            <person name="Hirakawa M."/>
            <person name="Noverr M."/>
            <person name="Mitchell A."/>
            <person name="Young S.K."/>
            <person name="Zeng Q."/>
            <person name="Gargeya S."/>
            <person name="Fitzgerald M."/>
            <person name="Abouelleil A."/>
            <person name="Alvarado L."/>
            <person name="Berlin A.M."/>
            <person name="Chapman S.B."/>
            <person name="Dewar J."/>
            <person name="Goldberg J."/>
            <person name="Griggs A."/>
            <person name="Gujja S."/>
            <person name="Hansen M."/>
            <person name="Howarth C."/>
            <person name="Imamovic A."/>
            <person name="Larimer J."/>
            <person name="McCowan C."/>
            <person name="Murphy C."/>
            <person name="Pearson M."/>
            <person name="Priest M."/>
            <person name="Roberts A."/>
            <person name="Saif S."/>
            <person name="Shea T."/>
            <person name="Sykes S."/>
            <person name="Wortman J."/>
            <person name="Nusbaum C."/>
            <person name="Birren B."/>
        </authorList>
    </citation>
    <scope>NUCLEOTIDE SEQUENCE [LARGE SCALE GENOMIC DNA]</scope>
    <source>
        <strain evidence="1 2">P78048</strain>
    </source>
</reference>
<protein>
    <submittedName>
        <fullName evidence="1">Uncharacterized protein</fullName>
    </submittedName>
</protein>
<proteinExistence type="predicted"/>
<accession>A0AB34PL91</accession>
<name>A0AB34PL91_CANAX</name>
<dbReference type="EMBL" id="AJIX01000040">
    <property type="protein sequence ID" value="KGR05168.1"/>
    <property type="molecule type" value="Genomic_DNA"/>
</dbReference>
<evidence type="ECO:0000313" key="2">
    <source>
        <dbReference type="Proteomes" id="UP000030161"/>
    </source>
</evidence>